<dbReference type="GO" id="GO:0004814">
    <property type="term" value="F:arginine-tRNA ligase activity"/>
    <property type="evidence" value="ECO:0007669"/>
    <property type="project" value="InterPro"/>
</dbReference>
<dbReference type="InterPro" id="IPR008909">
    <property type="entry name" value="DALR_anticod-bd"/>
</dbReference>
<evidence type="ECO:0000313" key="2">
    <source>
        <dbReference type="Proteomes" id="UP000186698"/>
    </source>
</evidence>
<dbReference type="GO" id="GO:0005524">
    <property type="term" value="F:ATP binding"/>
    <property type="evidence" value="ECO:0007669"/>
    <property type="project" value="InterPro"/>
</dbReference>
<organism evidence="2 3">
    <name type="scientific">Xenopus laevis</name>
    <name type="common">African clawed frog</name>
    <dbReference type="NCBI Taxonomy" id="8355"/>
    <lineage>
        <taxon>Eukaryota</taxon>
        <taxon>Metazoa</taxon>
        <taxon>Chordata</taxon>
        <taxon>Craniata</taxon>
        <taxon>Vertebrata</taxon>
        <taxon>Euteleostomi</taxon>
        <taxon>Amphibia</taxon>
        <taxon>Batrachia</taxon>
        <taxon>Anura</taxon>
        <taxon>Pipoidea</taxon>
        <taxon>Pipidae</taxon>
        <taxon>Xenopodinae</taxon>
        <taxon>Xenopus</taxon>
        <taxon>Xenopus</taxon>
    </lineage>
</organism>
<dbReference type="AGR" id="Xenbase:XB-GENE-5768765"/>
<evidence type="ECO:0000313" key="3">
    <source>
        <dbReference type="RefSeq" id="XP_018114587.1"/>
    </source>
</evidence>
<dbReference type="InterPro" id="IPR037380">
    <property type="entry name" value="DALRD3"/>
</dbReference>
<dbReference type="Proteomes" id="UP000186698">
    <property type="component" value="Chromosome 4L"/>
</dbReference>
<protein>
    <submittedName>
        <fullName evidence="3">DALR anticodon-binding domain-containing protein 3</fullName>
    </submittedName>
</protein>
<dbReference type="RefSeq" id="XP_018114587.1">
    <property type="nucleotide sequence ID" value="XM_018259098.2"/>
</dbReference>
<dbReference type="GeneID" id="100037020"/>
<dbReference type="OrthoDB" id="9990834at2759"/>
<gene>
    <name evidence="3 4" type="primary">dalrd3.L</name>
</gene>
<dbReference type="SMART" id="SM00836">
    <property type="entry name" value="DALR_1"/>
    <property type="match status" value="1"/>
</dbReference>
<dbReference type="GO" id="GO:0106217">
    <property type="term" value="P:tRNA C3-cytosine methylation"/>
    <property type="evidence" value="ECO:0000318"/>
    <property type="project" value="GO_Central"/>
</dbReference>
<feature type="domain" description="DALR anticodon binding" evidence="1">
    <location>
        <begin position="448"/>
        <end position="588"/>
    </location>
</feature>
<keyword evidence="2" id="KW-1185">Reference proteome</keyword>
<dbReference type="PaxDb" id="8355-A0A1L8GPV7"/>
<dbReference type="SUPFAM" id="SSF47323">
    <property type="entry name" value="Anticodon-binding domain of a subclass of class I aminoacyl-tRNA synthetases"/>
    <property type="match status" value="1"/>
</dbReference>
<evidence type="ECO:0000259" key="1">
    <source>
        <dbReference type="SMART" id="SM00836"/>
    </source>
</evidence>
<dbReference type="Bgee" id="100037020">
    <property type="expression patterns" value="Expressed in testis and 20 other cell types or tissues"/>
</dbReference>
<dbReference type="PANTHER" id="PTHR16043:SF1">
    <property type="entry name" value="DALR ANTICODON-BINDING DOMAIN-CONTAINING PROTEIN 3"/>
    <property type="match status" value="1"/>
</dbReference>
<dbReference type="STRING" id="8355.A0A1L8GPV7"/>
<reference evidence="3" key="1">
    <citation type="submission" date="2025-08" db="UniProtKB">
        <authorList>
            <consortium name="RefSeq"/>
        </authorList>
    </citation>
    <scope>IDENTIFICATION</scope>
    <source>
        <strain evidence="3">J_2021</strain>
        <tissue evidence="3">Erythrocytes</tissue>
    </source>
</reference>
<dbReference type="KEGG" id="xla:100037020"/>
<dbReference type="OMA" id="REDQEWG"/>
<proteinExistence type="predicted"/>
<evidence type="ECO:0000313" key="4">
    <source>
        <dbReference type="Xenbase" id="XB-GENE-5768765"/>
    </source>
</evidence>
<accession>A0A1L8GPV7</accession>
<dbReference type="InterPro" id="IPR009080">
    <property type="entry name" value="tRNAsynth_Ia_anticodon-bd"/>
</dbReference>
<dbReference type="GO" id="GO:0000049">
    <property type="term" value="F:tRNA binding"/>
    <property type="evidence" value="ECO:0000318"/>
    <property type="project" value="GO_Central"/>
</dbReference>
<sequence length="588" mass="65697">MSHPFPSLEAYCVRSQAFPGNCDRTIKVPSCLLKITMETKFCGAEPVRVSEALRALNDAVQSSGAPPTVWFKESSPRNLKSRDFLVPRGALRKSFPDGEVPGDLLNKLKSLNSPGIPPIHSSLQNDAGLVIQLDRPAVFQRVLTDYSPYLRPTPSDLPNGQSVVILNCSPLHSCRNLDSLRLSHLRAVLITDHLAELLRLRGVKVQLTPALHSHDVISFLHHLGVSWPSVSEAPSVGKAVSAFQQSLKQCTYVKHKDGEQQELQDEAPARVLFNMHLRPFIEEQHLSQQGYDPNLDAFLVSEEDLEHVAWLQTCVQECQEEAAHCTVLHVVSCEDEFHQQKLDLLWRILDPGATTQKHLICGPVKVLNPLSPVSSAQYFQIRKSQMQEASVMKYGDRVQGSRWEEIIMGLASAAIKFEMMSTAHRSQVTLDLEDTNITTKGTKSGAFVMYNCARLATMFESYSSAVRKALYPEFPPAGDLNYSTLREEGEWLLLFNYILTFPEVLSQSAQISLSSPGIRVTANTEAVCKFLVNLSMDFSSYYNRVHILGEPLSHLFGQMFSRLQLMKAIESVLHSALETLHLLPLNQI</sequence>
<name>A0A1L8GPV7_XENLA</name>
<dbReference type="AlphaFoldDB" id="A0A1L8GPV7"/>
<dbReference type="GO" id="GO:0006420">
    <property type="term" value="P:arginyl-tRNA aminoacylation"/>
    <property type="evidence" value="ECO:0007669"/>
    <property type="project" value="InterPro"/>
</dbReference>
<dbReference type="Pfam" id="PF05746">
    <property type="entry name" value="DALR_1"/>
    <property type="match status" value="1"/>
</dbReference>
<dbReference type="CTD" id="100037020"/>
<dbReference type="Gene3D" id="1.10.730.10">
    <property type="entry name" value="Isoleucyl-tRNA Synthetase, Domain 1"/>
    <property type="match status" value="1"/>
</dbReference>
<dbReference type="Xenbase" id="XB-GENE-5768765">
    <property type="gene designation" value="dalrd3.L"/>
</dbReference>
<dbReference type="PANTHER" id="PTHR16043">
    <property type="entry name" value="DALRD3 PROTEIN"/>
    <property type="match status" value="1"/>
</dbReference>